<name>A0ABW5B4C3_9BACT</name>
<dbReference type="InterPro" id="IPR027417">
    <property type="entry name" value="P-loop_NTPase"/>
</dbReference>
<dbReference type="Pfam" id="PF13635">
    <property type="entry name" value="DUF4143"/>
    <property type="match status" value="1"/>
</dbReference>
<accession>A0ABW5B4C3</accession>
<keyword evidence="3" id="KW-0547">Nucleotide-binding</keyword>
<dbReference type="PANTHER" id="PTHR42990:SF1">
    <property type="entry name" value="AAA+ ATPASE DOMAIN-CONTAINING PROTEIN"/>
    <property type="match status" value="1"/>
</dbReference>
<comment type="caution">
    <text evidence="3">The sequence shown here is derived from an EMBL/GenBank/DDBJ whole genome shotgun (WGS) entry which is preliminary data.</text>
</comment>
<feature type="domain" description="AAA" evidence="1">
    <location>
        <begin position="31"/>
        <end position="151"/>
    </location>
</feature>
<dbReference type="GO" id="GO:0005524">
    <property type="term" value="F:ATP binding"/>
    <property type="evidence" value="ECO:0007669"/>
    <property type="project" value="UniProtKB-KW"/>
</dbReference>
<evidence type="ECO:0000313" key="3">
    <source>
        <dbReference type="EMBL" id="MFD2200977.1"/>
    </source>
</evidence>
<keyword evidence="4" id="KW-1185">Reference proteome</keyword>
<dbReference type="Pfam" id="PF13173">
    <property type="entry name" value="AAA_14"/>
    <property type="match status" value="1"/>
</dbReference>
<organism evidence="3 4">
    <name type="scientific">Shivajiella indica</name>
    <dbReference type="NCBI Taxonomy" id="872115"/>
    <lineage>
        <taxon>Bacteria</taxon>
        <taxon>Pseudomonadati</taxon>
        <taxon>Bacteroidota</taxon>
        <taxon>Cytophagia</taxon>
        <taxon>Cytophagales</taxon>
        <taxon>Cyclobacteriaceae</taxon>
        <taxon>Shivajiella</taxon>
    </lineage>
</organism>
<dbReference type="RefSeq" id="WP_380800864.1">
    <property type="nucleotide sequence ID" value="NZ_JBHUIV010000010.1"/>
</dbReference>
<gene>
    <name evidence="3" type="ORF">ACFSKV_05320</name>
</gene>
<dbReference type="SUPFAM" id="SSF46785">
    <property type="entry name" value="Winged helix' DNA-binding domain"/>
    <property type="match status" value="1"/>
</dbReference>
<keyword evidence="3" id="KW-0067">ATP-binding</keyword>
<dbReference type="InterPro" id="IPR041682">
    <property type="entry name" value="AAA_14"/>
</dbReference>
<evidence type="ECO:0000259" key="1">
    <source>
        <dbReference type="Pfam" id="PF13173"/>
    </source>
</evidence>
<feature type="domain" description="DUF4143" evidence="2">
    <location>
        <begin position="232"/>
        <end position="333"/>
    </location>
</feature>
<sequence length="394" mass="46218">MERLIQFSEKKRKEIKQDFRRYLFDQIDWSQRLILILGHRGVGKTTLIIQQMQQVTSPSIYLSLDDFFFEENRLVLFVEALIEKGYKTFFLDEVHRYQLWSIDLKNLYDNFPDVRFIVSGSSILALEKGKADLSRRAAVYHLPGLSFREFLDLEKKAKLPKLMLNEILEKHQELSEKITDQIDVFSLFKEYLEFGYYPFYKEDKSNYKSRLLETTRVVLEMDLSPMEDLTHQTIRNMKKLIMIISESVPFIPNISKLAERLEVSRNTVLKTLDLLEQAQILNLLRQSTKGVSFLQKPEKIYLQNTNLAFALSSLSTDSGNLRETFFFNQLRHMHDVTFPKFGDFMVDDIYFFEIGGPNKTAQQIKGVPNAFVVADSIKFGNGNRIPLWLFGFLY</sequence>
<reference evidence="4" key="1">
    <citation type="journal article" date="2019" name="Int. J. Syst. Evol. Microbiol.">
        <title>The Global Catalogue of Microorganisms (GCM) 10K type strain sequencing project: providing services to taxonomists for standard genome sequencing and annotation.</title>
        <authorList>
            <consortium name="The Broad Institute Genomics Platform"/>
            <consortium name="The Broad Institute Genome Sequencing Center for Infectious Disease"/>
            <person name="Wu L."/>
            <person name="Ma J."/>
        </authorList>
    </citation>
    <scope>NUCLEOTIDE SEQUENCE [LARGE SCALE GENOMIC DNA]</scope>
    <source>
        <strain evidence="4">KCTC 19812</strain>
    </source>
</reference>
<dbReference type="Proteomes" id="UP001597414">
    <property type="component" value="Unassembled WGS sequence"/>
</dbReference>
<proteinExistence type="predicted"/>
<dbReference type="InterPro" id="IPR036390">
    <property type="entry name" value="WH_DNA-bd_sf"/>
</dbReference>
<dbReference type="SUPFAM" id="SSF52540">
    <property type="entry name" value="P-loop containing nucleoside triphosphate hydrolases"/>
    <property type="match status" value="1"/>
</dbReference>
<evidence type="ECO:0000313" key="4">
    <source>
        <dbReference type="Proteomes" id="UP001597414"/>
    </source>
</evidence>
<evidence type="ECO:0000259" key="2">
    <source>
        <dbReference type="Pfam" id="PF13635"/>
    </source>
</evidence>
<dbReference type="PANTHER" id="PTHR42990">
    <property type="entry name" value="ATPASE"/>
    <property type="match status" value="1"/>
</dbReference>
<dbReference type="EMBL" id="JBHUIV010000010">
    <property type="protein sequence ID" value="MFD2200977.1"/>
    <property type="molecule type" value="Genomic_DNA"/>
</dbReference>
<dbReference type="Gene3D" id="3.40.50.300">
    <property type="entry name" value="P-loop containing nucleotide triphosphate hydrolases"/>
    <property type="match status" value="1"/>
</dbReference>
<dbReference type="InterPro" id="IPR025420">
    <property type="entry name" value="DUF4143"/>
</dbReference>
<protein>
    <submittedName>
        <fullName evidence="3">ATP-binding protein</fullName>
    </submittedName>
</protein>